<reference evidence="3" key="1">
    <citation type="submission" date="2013-08" db="EMBL/GenBank/DDBJ databases">
        <title>Gene expansion shapes genome architecture in the human pathogen Lichtheimia corymbifera: an evolutionary genomics analysis in the ancient terrestrial Mucorales (Mucoromycotina).</title>
        <authorList>
            <person name="Schwartze V.U."/>
            <person name="Winter S."/>
            <person name="Shelest E."/>
            <person name="Marcet-Houben M."/>
            <person name="Horn F."/>
            <person name="Wehner S."/>
            <person name="Hoffmann K."/>
            <person name="Riege K."/>
            <person name="Sammeth M."/>
            <person name="Nowrousian M."/>
            <person name="Valiante V."/>
            <person name="Linde J."/>
            <person name="Jacobsen I.D."/>
            <person name="Marz M."/>
            <person name="Brakhage A.A."/>
            <person name="Gabaldon T."/>
            <person name="Bocker S."/>
            <person name="Voigt K."/>
        </authorList>
    </citation>
    <scope>NUCLEOTIDE SEQUENCE [LARGE SCALE GENOMIC DNA]</scope>
    <source>
        <strain evidence="3">FSU 9682</strain>
    </source>
</reference>
<evidence type="ECO:0000313" key="3">
    <source>
        <dbReference type="EMBL" id="CDH50544.1"/>
    </source>
</evidence>
<dbReference type="OrthoDB" id="10251508at2759"/>
<feature type="region of interest" description="Disordered" evidence="1">
    <location>
        <begin position="279"/>
        <end position="299"/>
    </location>
</feature>
<evidence type="ECO:0000259" key="2">
    <source>
        <dbReference type="Pfam" id="PF08495"/>
    </source>
</evidence>
<gene>
    <name evidence="3" type="ORF">LCOR_02256.1</name>
</gene>
<organism evidence="3 4">
    <name type="scientific">Lichtheimia corymbifera JMRC:FSU:9682</name>
    <dbReference type="NCBI Taxonomy" id="1263082"/>
    <lineage>
        <taxon>Eukaryota</taxon>
        <taxon>Fungi</taxon>
        <taxon>Fungi incertae sedis</taxon>
        <taxon>Mucoromycota</taxon>
        <taxon>Mucoromycotina</taxon>
        <taxon>Mucoromycetes</taxon>
        <taxon>Mucorales</taxon>
        <taxon>Lichtheimiaceae</taxon>
        <taxon>Lichtheimia</taxon>
    </lineage>
</organism>
<evidence type="ECO:0000256" key="1">
    <source>
        <dbReference type="SAM" id="MobiDB-lite"/>
    </source>
</evidence>
<dbReference type="Pfam" id="PF08495">
    <property type="entry name" value="FIST"/>
    <property type="match status" value="1"/>
</dbReference>
<accession>A0A068RKQ3</accession>
<evidence type="ECO:0000313" key="4">
    <source>
        <dbReference type="Proteomes" id="UP000027586"/>
    </source>
</evidence>
<keyword evidence="4" id="KW-1185">Reference proteome</keyword>
<dbReference type="EMBL" id="CBTN010000007">
    <property type="protein sequence ID" value="CDH50544.1"/>
    <property type="molecule type" value="Genomic_DNA"/>
</dbReference>
<dbReference type="InterPro" id="IPR013702">
    <property type="entry name" value="FIST_domain_N"/>
</dbReference>
<proteinExistence type="predicted"/>
<dbReference type="VEuPathDB" id="FungiDB:LCOR_02256.1"/>
<dbReference type="Proteomes" id="UP000027586">
    <property type="component" value="Unassembled WGS sequence"/>
</dbReference>
<feature type="domain" description="FIST" evidence="2">
    <location>
        <begin position="35"/>
        <end position="242"/>
    </location>
</feature>
<comment type="caution">
    <text evidence="3">The sequence shown here is derived from an EMBL/GenBank/DDBJ whole genome shotgun (WGS) entry which is preliminary data.</text>
</comment>
<dbReference type="AlphaFoldDB" id="A0A068RKQ3"/>
<name>A0A068RKQ3_9FUNG</name>
<sequence length="389" mass="42364">MLSRIGWTKWTTAGPTIEACIAHGGRVSTPPHVCVALVSKSFPDYTAVTRSIAEYLRPTYTIGCVVDHVPGVKHGISLMTTSDERVIPFHVPDSPERHKIRNISVGRWGRQDLTGEWNQFGSVSKPSQEFRLPSTLQQQKDHPSFVFVASDNEPDQLLHSLDHHFPQSTKIGIIGASTPFVTGKPFALFCQQEMLSAGMVGFAAYDNNMGQDISIEHPSLETLGEPMTITRCRGNIILDLDQAGATGLLLELIKQGQNARIAKDQEFYLGIYPPGTRDPSQMSVNRVTSGDPSRGNMSIDTTADLQVGQIVQFMKRKPIEHPVLGTGDSIFGVVDKDHTIDTHHVAMPQEAKSLPGVFGGASENGIIVGRPGLASSILDVPYSIARFGM</sequence>
<protein>
    <recommendedName>
        <fullName evidence="2">FIST domain-containing protein</fullName>
    </recommendedName>
</protein>